<name>A0ABQ5ECC6_9ASTR</name>
<feature type="compositionally biased region" description="Polar residues" evidence="1">
    <location>
        <begin position="379"/>
        <end position="394"/>
    </location>
</feature>
<evidence type="ECO:0000313" key="3">
    <source>
        <dbReference type="Proteomes" id="UP001151760"/>
    </source>
</evidence>
<dbReference type="Proteomes" id="UP001151760">
    <property type="component" value="Unassembled WGS sequence"/>
</dbReference>
<feature type="region of interest" description="Disordered" evidence="1">
    <location>
        <begin position="378"/>
        <end position="401"/>
    </location>
</feature>
<proteinExistence type="predicted"/>
<protein>
    <recommendedName>
        <fullName evidence="4">GAG-pre-integrase domain-containing protein</fullName>
    </recommendedName>
</protein>
<keyword evidence="3" id="KW-1185">Reference proteome</keyword>
<reference evidence="2" key="1">
    <citation type="journal article" date="2022" name="Int. J. Mol. Sci.">
        <title>Draft Genome of Tanacetum Coccineum: Genomic Comparison of Closely Related Tanacetum-Family Plants.</title>
        <authorList>
            <person name="Yamashiro T."/>
            <person name="Shiraishi A."/>
            <person name="Nakayama K."/>
            <person name="Satake H."/>
        </authorList>
    </citation>
    <scope>NUCLEOTIDE SEQUENCE</scope>
</reference>
<reference evidence="2" key="2">
    <citation type="submission" date="2022-01" db="EMBL/GenBank/DDBJ databases">
        <authorList>
            <person name="Yamashiro T."/>
            <person name="Shiraishi A."/>
            <person name="Satake H."/>
            <person name="Nakayama K."/>
        </authorList>
    </citation>
    <scope>NUCLEOTIDE SEQUENCE</scope>
</reference>
<comment type="caution">
    <text evidence="2">The sequence shown here is derived from an EMBL/GenBank/DDBJ whole genome shotgun (WGS) entry which is preliminary data.</text>
</comment>
<organism evidence="2 3">
    <name type="scientific">Tanacetum coccineum</name>
    <dbReference type="NCBI Taxonomy" id="301880"/>
    <lineage>
        <taxon>Eukaryota</taxon>
        <taxon>Viridiplantae</taxon>
        <taxon>Streptophyta</taxon>
        <taxon>Embryophyta</taxon>
        <taxon>Tracheophyta</taxon>
        <taxon>Spermatophyta</taxon>
        <taxon>Magnoliopsida</taxon>
        <taxon>eudicotyledons</taxon>
        <taxon>Gunneridae</taxon>
        <taxon>Pentapetalae</taxon>
        <taxon>asterids</taxon>
        <taxon>campanulids</taxon>
        <taxon>Asterales</taxon>
        <taxon>Asteraceae</taxon>
        <taxon>Asteroideae</taxon>
        <taxon>Anthemideae</taxon>
        <taxon>Anthemidinae</taxon>
        <taxon>Tanacetum</taxon>
    </lineage>
</organism>
<gene>
    <name evidence="2" type="ORF">Tco_0974630</name>
</gene>
<dbReference type="EMBL" id="BQNB010016156">
    <property type="protein sequence ID" value="GJT48473.1"/>
    <property type="molecule type" value="Genomic_DNA"/>
</dbReference>
<sequence length="546" mass="62484">MKEQAYNKEQRERPRPHKLNDKSNLIDLMKECPSMNHLNCTIQEGSKRVANYVLKMKGYVEKLERLGYVLPQHITVGLILNGLTKDFIGFVRNYNMHNMGNTIGEIHAMLIEYEKGLPKKAVVENTTSNNDLRGKIQRPIRNRLSKKGNNYGLKEREKNKNKRNCPVYLAELLKKKKQVGSASSSDNCHYAPTITRGVVSVSRLVDNGFVQCFTDYGISVSKNDVLYFNAIARNGIYEIDMHDLVPNVNSIYNVSNKRVKRNLDSTYLWHCHLAHINNKMIKKPFPHSNEREKDLLGIIHTDVCGPLRHVLRQEYTRLDIPEFRDTLIQNMDSVKKSIEKRALHKMKYDNRVNERLMQTTEEKVDSSKALDASLVIIESNGTESQEQDTSSRSGNDAHVDDADIRPIYNEEPMVEVQTTAEINVFAIGQQHTEQPKLNNEGEPEFNNEGNVDQNAEQCHDIRPLPAKLTDDKPLNSQINHHSSLKMISLTNVESNKALNVSAGVLSSLKYRYIVLSYRGRTQSLVAKKKDISENRASRNFDLMIIR</sequence>
<evidence type="ECO:0000313" key="2">
    <source>
        <dbReference type="EMBL" id="GJT48473.1"/>
    </source>
</evidence>
<accession>A0ABQ5ECC6</accession>
<evidence type="ECO:0008006" key="4">
    <source>
        <dbReference type="Google" id="ProtNLM"/>
    </source>
</evidence>
<evidence type="ECO:0000256" key="1">
    <source>
        <dbReference type="SAM" id="MobiDB-lite"/>
    </source>
</evidence>
<feature type="region of interest" description="Disordered" evidence="1">
    <location>
        <begin position="1"/>
        <end position="20"/>
    </location>
</feature>